<evidence type="ECO:0000259" key="2">
    <source>
        <dbReference type="PROSITE" id="PS50838"/>
    </source>
</evidence>
<evidence type="ECO:0000313" key="3">
    <source>
        <dbReference type="EMBL" id="KAF2020458.1"/>
    </source>
</evidence>
<dbReference type="OrthoDB" id="205198at2759"/>
<accession>A0A6A5Y4M5</accession>
<protein>
    <submittedName>
        <fullName evidence="3">MAGE-domain-containing protein</fullName>
    </submittedName>
</protein>
<dbReference type="InterPro" id="IPR037445">
    <property type="entry name" value="MAGE"/>
</dbReference>
<proteinExistence type="predicted"/>
<dbReference type="InterPro" id="IPR041898">
    <property type="entry name" value="MAGE_WH1"/>
</dbReference>
<evidence type="ECO:0000256" key="1">
    <source>
        <dbReference type="SAM" id="MobiDB-lite"/>
    </source>
</evidence>
<dbReference type="GeneID" id="54281529"/>
<dbReference type="EMBL" id="ML978066">
    <property type="protein sequence ID" value="KAF2020458.1"/>
    <property type="molecule type" value="Genomic_DNA"/>
</dbReference>
<organism evidence="3 4">
    <name type="scientific">Aaosphaeria arxii CBS 175.79</name>
    <dbReference type="NCBI Taxonomy" id="1450172"/>
    <lineage>
        <taxon>Eukaryota</taxon>
        <taxon>Fungi</taxon>
        <taxon>Dikarya</taxon>
        <taxon>Ascomycota</taxon>
        <taxon>Pezizomycotina</taxon>
        <taxon>Dothideomycetes</taxon>
        <taxon>Pleosporomycetidae</taxon>
        <taxon>Pleosporales</taxon>
        <taxon>Pleosporales incertae sedis</taxon>
        <taxon>Aaosphaeria</taxon>
    </lineage>
</organism>
<feature type="domain" description="MAGE" evidence="2">
    <location>
        <begin position="47"/>
        <end position="259"/>
    </location>
</feature>
<dbReference type="RefSeq" id="XP_033388797.1">
    <property type="nucleotide sequence ID" value="XM_033524132.1"/>
</dbReference>
<dbReference type="Gene3D" id="1.10.10.1210">
    <property type="entry name" value="MAGE homology domain, winged helix WH2 motif"/>
    <property type="match status" value="1"/>
</dbReference>
<dbReference type="Proteomes" id="UP000799778">
    <property type="component" value="Unassembled WGS sequence"/>
</dbReference>
<dbReference type="AlphaFoldDB" id="A0A6A5Y4M5"/>
<gene>
    <name evidence="3" type="ORF">BU24DRAFT_360963</name>
</gene>
<dbReference type="PANTHER" id="PTHR11736:SF14">
    <property type="entry name" value="NSE3 HOMOLOG, SMC5-SMC6 COMPLEX COMPONENT"/>
    <property type="match status" value="1"/>
</dbReference>
<dbReference type="GO" id="GO:0005634">
    <property type="term" value="C:nucleus"/>
    <property type="evidence" value="ECO:0007669"/>
    <property type="project" value="TreeGrafter"/>
</dbReference>
<dbReference type="InterPro" id="IPR041899">
    <property type="entry name" value="MAGE_WH2"/>
</dbReference>
<reference evidence="3" key="1">
    <citation type="journal article" date="2020" name="Stud. Mycol.">
        <title>101 Dothideomycetes genomes: a test case for predicting lifestyles and emergence of pathogens.</title>
        <authorList>
            <person name="Haridas S."/>
            <person name="Albert R."/>
            <person name="Binder M."/>
            <person name="Bloem J."/>
            <person name="Labutti K."/>
            <person name="Salamov A."/>
            <person name="Andreopoulos B."/>
            <person name="Baker S."/>
            <person name="Barry K."/>
            <person name="Bills G."/>
            <person name="Bluhm B."/>
            <person name="Cannon C."/>
            <person name="Castanera R."/>
            <person name="Culley D."/>
            <person name="Daum C."/>
            <person name="Ezra D."/>
            <person name="Gonzalez J."/>
            <person name="Henrissat B."/>
            <person name="Kuo A."/>
            <person name="Liang C."/>
            <person name="Lipzen A."/>
            <person name="Lutzoni F."/>
            <person name="Magnuson J."/>
            <person name="Mondo S."/>
            <person name="Nolan M."/>
            <person name="Ohm R."/>
            <person name="Pangilinan J."/>
            <person name="Park H.-J."/>
            <person name="Ramirez L."/>
            <person name="Alfaro M."/>
            <person name="Sun H."/>
            <person name="Tritt A."/>
            <person name="Yoshinaga Y."/>
            <person name="Zwiers L.-H."/>
            <person name="Turgeon B."/>
            <person name="Goodwin S."/>
            <person name="Spatafora J."/>
            <person name="Crous P."/>
            <person name="Grigoriev I."/>
        </authorList>
    </citation>
    <scope>NUCLEOTIDE SEQUENCE</scope>
    <source>
        <strain evidence="3">CBS 175.79</strain>
    </source>
</reference>
<dbReference type="Pfam" id="PF01454">
    <property type="entry name" value="MAGE"/>
    <property type="match status" value="1"/>
</dbReference>
<name>A0A6A5Y4M5_9PLEO</name>
<dbReference type="SMART" id="SM01373">
    <property type="entry name" value="MAGE"/>
    <property type="match status" value="1"/>
</dbReference>
<dbReference type="PROSITE" id="PS50838">
    <property type="entry name" value="MAGE"/>
    <property type="match status" value="1"/>
</dbReference>
<feature type="region of interest" description="Disordered" evidence="1">
    <location>
        <begin position="1"/>
        <end position="44"/>
    </location>
</feature>
<sequence length="311" mass="34640">MPQIRKRRAPVEDDEDDIPEPTQTQHYEQEDLDDDGYGDEQTGSSSLAQLSKSLVRYALACEYSRTPIKRQDVTQKVLGSHSRMFKQVFDAANAELLDTFGMELAELPNREKVTMRQKRSAAASESQNKSSGQWVLRNALPDKFRTSNIIEPPRIPTAEIESNYVGFYTMVIALITLNGGQLSESKLDRYLRRMNANQSTPMDTTEKVFARMVKEGYIVKIKDSSSGEEIVDFVVGPRGKVEVGTEGVANMVRTVYGQDSVHDLEQRLSRSLGVVDASVGHDGGGPPATQASAVRRPGRPRRRAAEDDEDE</sequence>
<keyword evidence="4" id="KW-1185">Reference proteome</keyword>
<dbReference type="GO" id="GO:0006281">
    <property type="term" value="P:DNA repair"/>
    <property type="evidence" value="ECO:0007669"/>
    <property type="project" value="TreeGrafter"/>
</dbReference>
<feature type="region of interest" description="Disordered" evidence="1">
    <location>
        <begin position="275"/>
        <end position="311"/>
    </location>
</feature>
<dbReference type="PANTHER" id="PTHR11736">
    <property type="entry name" value="MELANOMA-ASSOCIATED ANTIGEN MAGE ANTIGEN"/>
    <property type="match status" value="1"/>
</dbReference>
<dbReference type="InterPro" id="IPR002190">
    <property type="entry name" value="MHD_dom"/>
</dbReference>
<dbReference type="Gene3D" id="1.10.10.1200">
    <property type="entry name" value="MAGE homology domain, winged helix WH1 motif"/>
    <property type="match status" value="1"/>
</dbReference>
<evidence type="ECO:0000313" key="4">
    <source>
        <dbReference type="Proteomes" id="UP000799778"/>
    </source>
</evidence>